<dbReference type="Proteomes" id="UP000827872">
    <property type="component" value="Linkage Group LG06"/>
</dbReference>
<comment type="caution">
    <text evidence="1">The sequence shown here is derived from an EMBL/GenBank/DDBJ whole genome shotgun (WGS) entry which is preliminary data.</text>
</comment>
<proteinExistence type="predicted"/>
<name>A0ACB8FNC7_9SAUR</name>
<gene>
    <name evidence="1" type="ORF">K3G42_014608</name>
</gene>
<sequence length="67" mass="7158">MGPILDHTSTLFMVQIPSLAFIEGLLQLKGTEEHLLQPSIELCSHEDESSGAALHCITVASIRSLAG</sequence>
<protein>
    <submittedName>
        <fullName evidence="1">Uncharacterized protein</fullName>
    </submittedName>
</protein>
<evidence type="ECO:0000313" key="2">
    <source>
        <dbReference type="Proteomes" id="UP000827872"/>
    </source>
</evidence>
<keyword evidence="2" id="KW-1185">Reference proteome</keyword>
<dbReference type="EMBL" id="CM037619">
    <property type="protein sequence ID" value="KAH8006864.1"/>
    <property type="molecule type" value="Genomic_DNA"/>
</dbReference>
<evidence type="ECO:0000313" key="1">
    <source>
        <dbReference type="EMBL" id="KAH8006864.1"/>
    </source>
</evidence>
<accession>A0ACB8FNC7</accession>
<organism evidence="1 2">
    <name type="scientific">Sphaerodactylus townsendi</name>
    <dbReference type="NCBI Taxonomy" id="933632"/>
    <lineage>
        <taxon>Eukaryota</taxon>
        <taxon>Metazoa</taxon>
        <taxon>Chordata</taxon>
        <taxon>Craniata</taxon>
        <taxon>Vertebrata</taxon>
        <taxon>Euteleostomi</taxon>
        <taxon>Lepidosauria</taxon>
        <taxon>Squamata</taxon>
        <taxon>Bifurcata</taxon>
        <taxon>Gekkota</taxon>
        <taxon>Sphaerodactylidae</taxon>
        <taxon>Sphaerodactylus</taxon>
    </lineage>
</organism>
<reference evidence="1" key="1">
    <citation type="submission" date="2021-08" db="EMBL/GenBank/DDBJ databases">
        <title>The first chromosome-level gecko genome reveals the dynamic sex chromosomes of Neotropical dwarf geckos (Sphaerodactylidae: Sphaerodactylus).</title>
        <authorList>
            <person name="Pinto B.J."/>
            <person name="Keating S.E."/>
            <person name="Gamble T."/>
        </authorList>
    </citation>
    <scope>NUCLEOTIDE SEQUENCE</scope>
    <source>
        <strain evidence="1">TG3544</strain>
    </source>
</reference>